<evidence type="ECO:0000313" key="2">
    <source>
        <dbReference type="EMBL" id="TPX16290.1"/>
    </source>
</evidence>
<dbReference type="STRING" id="1093900.A0A507BI76"/>
<dbReference type="InParanoid" id="A0A507BI76"/>
<evidence type="ECO:0000313" key="3">
    <source>
        <dbReference type="Proteomes" id="UP000319257"/>
    </source>
</evidence>
<reference evidence="2 3" key="1">
    <citation type="submission" date="2019-06" db="EMBL/GenBank/DDBJ databases">
        <title>Draft genome sequence of the filamentous fungus Phialemoniopsis curvata isolated from diesel fuel.</title>
        <authorList>
            <person name="Varaljay V.A."/>
            <person name="Lyon W.J."/>
            <person name="Crouch A.L."/>
            <person name="Drake C.E."/>
            <person name="Hollomon J.M."/>
            <person name="Nadeau L.J."/>
            <person name="Nunn H.S."/>
            <person name="Stevenson B.S."/>
            <person name="Bojanowski C.L."/>
            <person name="Crookes-Goodson W.J."/>
        </authorList>
    </citation>
    <scope>NUCLEOTIDE SEQUENCE [LARGE SCALE GENOMIC DNA]</scope>
    <source>
        <strain evidence="2 3">D216</strain>
    </source>
</reference>
<protein>
    <recommendedName>
        <fullName evidence="4">AttH domain-containing protein</fullName>
    </recommendedName>
</protein>
<dbReference type="Proteomes" id="UP000319257">
    <property type="component" value="Unassembled WGS sequence"/>
</dbReference>
<dbReference type="Pfam" id="PF17186">
    <property type="entry name" value="Lipocalin_9"/>
    <property type="match status" value="1"/>
</dbReference>
<dbReference type="AlphaFoldDB" id="A0A507BI76"/>
<sequence>MTIKLTIKLALAAFAALQPLGTLGFYRPAGEVGLLSTSQTVSIYSLPLFHPNDALTVHQKQGPLPDVNLTSSMLAGTGNPMNSVLYTSYLTAENGHEYFAIACHCTQGPTHLYTYVSLLDITTSQYYGVNNFIEGIMPNETFNLQGGDLAFSSSSSDIVSNMQVTSTVPNAGFNLSVQAQGPGLYYAGSGIFYWGGGTNHQWASPLSRVSGTITVNNAEVSIIPDKSVTWMDRQWGTGVAYNGWNWFNVILENGMTMGVWHSKPINGTTSFDSFATVQFPDGHQEVHQLDNDIHDANPWTSDVTNLTYYTEFELNIPTLEAVIRATVPVKGAGEMTVQGEPIPSRTLFEGFTVYSANIRGKCVKGYGLTERLFQIA</sequence>
<dbReference type="RefSeq" id="XP_030998001.1">
    <property type="nucleotide sequence ID" value="XM_031138294.1"/>
</dbReference>
<gene>
    <name evidence="2" type="ORF">E0L32_003939</name>
</gene>
<feature type="chain" id="PRO_5021304992" description="AttH domain-containing protein" evidence="1">
    <location>
        <begin position="25"/>
        <end position="376"/>
    </location>
</feature>
<dbReference type="GeneID" id="41971386"/>
<name>A0A507BI76_9PEZI</name>
<accession>A0A507BI76</accession>
<feature type="signal peptide" evidence="1">
    <location>
        <begin position="1"/>
        <end position="24"/>
    </location>
</feature>
<comment type="caution">
    <text evidence="2">The sequence shown here is derived from an EMBL/GenBank/DDBJ whole genome shotgun (WGS) entry which is preliminary data.</text>
</comment>
<dbReference type="OrthoDB" id="5295747at2759"/>
<organism evidence="2 3">
    <name type="scientific">Thyridium curvatum</name>
    <dbReference type="NCBI Taxonomy" id="1093900"/>
    <lineage>
        <taxon>Eukaryota</taxon>
        <taxon>Fungi</taxon>
        <taxon>Dikarya</taxon>
        <taxon>Ascomycota</taxon>
        <taxon>Pezizomycotina</taxon>
        <taxon>Sordariomycetes</taxon>
        <taxon>Sordariomycetidae</taxon>
        <taxon>Thyridiales</taxon>
        <taxon>Thyridiaceae</taxon>
        <taxon>Thyridium</taxon>
    </lineage>
</organism>
<proteinExistence type="predicted"/>
<dbReference type="InterPro" id="IPR053112">
    <property type="entry name" value="Fungal_Dehydratase/Hydratase"/>
</dbReference>
<dbReference type="Gene3D" id="2.40.370.10">
    <property type="entry name" value="AttH-like domain"/>
    <property type="match status" value="2"/>
</dbReference>
<dbReference type="PANTHER" id="PTHR40617">
    <property type="entry name" value="TERPENE CYCLASE ASQC"/>
    <property type="match status" value="1"/>
</dbReference>
<keyword evidence="3" id="KW-1185">Reference proteome</keyword>
<dbReference type="SUPFAM" id="SSF159245">
    <property type="entry name" value="AttH-like"/>
    <property type="match status" value="1"/>
</dbReference>
<keyword evidence="1" id="KW-0732">Signal</keyword>
<evidence type="ECO:0008006" key="4">
    <source>
        <dbReference type="Google" id="ProtNLM"/>
    </source>
</evidence>
<dbReference type="InterPro" id="IPR023374">
    <property type="entry name" value="AttH-like_dom_sf"/>
</dbReference>
<dbReference type="PANTHER" id="PTHR40617:SF1">
    <property type="entry name" value="ATTH DOMAIN-CONTAINING PROTEIN-RELATED"/>
    <property type="match status" value="1"/>
</dbReference>
<dbReference type="EMBL" id="SKBQ01000018">
    <property type="protein sequence ID" value="TPX16290.1"/>
    <property type="molecule type" value="Genomic_DNA"/>
</dbReference>
<evidence type="ECO:0000256" key="1">
    <source>
        <dbReference type="SAM" id="SignalP"/>
    </source>
</evidence>